<reference evidence="1 2" key="1">
    <citation type="submission" date="2016-02" db="EMBL/GenBank/DDBJ databases">
        <title>Genome sequencing of a beta-galactosidase producing bacteria Rhizobium sp. 59.</title>
        <authorList>
            <person name="Wang D."/>
            <person name="Kot W."/>
            <person name="Qin Y."/>
            <person name="Hansen L."/>
            <person name="Naqvi K."/>
            <person name="Rensing C."/>
        </authorList>
    </citation>
    <scope>NUCLEOTIDE SEQUENCE [LARGE SCALE GENOMIC DNA]</scope>
    <source>
        <strain evidence="1 2">59</strain>
    </source>
</reference>
<dbReference type="EMBL" id="LSRP01000089">
    <property type="protein sequence ID" value="OJF96085.1"/>
    <property type="molecule type" value="Genomic_DNA"/>
</dbReference>
<dbReference type="Proteomes" id="UP000182661">
    <property type="component" value="Unassembled WGS sequence"/>
</dbReference>
<comment type="caution">
    <text evidence="1">The sequence shown here is derived from an EMBL/GenBank/DDBJ whole genome shotgun (WGS) entry which is preliminary data.</text>
</comment>
<name>A0A657LST5_9HYPH</name>
<accession>A0A657LST5</accession>
<dbReference type="AlphaFoldDB" id="A0A657LST5"/>
<organism evidence="1 2">
    <name type="scientific">Pararhizobium antarcticum</name>
    <dbReference type="NCBI Taxonomy" id="1798805"/>
    <lineage>
        <taxon>Bacteria</taxon>
        <taxon>Pseudomonadati</taxon>
        <taxon>Pseudomonadota</taxon>
        <taxon>Alphaproteobacteria</taxon>
        <taxon>Hyphomicrobiales</taxon>
        <taxon>Rhizobiaceae</taxon>
        <taxon>Rhizobium/Agrobacterium group</taxon>
        <taxon>Pararhizobium</taxon>
    </lineage>
</organism>
<evidence type="ECO:0000313" key="1">
    <source>
        <dbReference type="EMBL" id="OJF96085.1"/>
    </source>
</evidence>
<gene>
    <name evidence="1" type="ORF">AX760_18195</name>
</gene>
<evidence type="ECO:0000313" key="2">
    <source>
        <dbReference type="Proteomes" id="UP000182661"/>
    </source>
</evidence>
<sequence length="70" mass="7533">MDARLCGRRRQKAQLFNIPVIHAEDQVESFEIRLFDAPAALLADVDAVTLGHGDGARIGCIAEMPAAGSR</sequence>
<keyword evidence="2" id="KW-1185">Reference proteome</keyword>
<protein>
    <submittedName>
        <fullName evidence="1">Uncharacterized protein</fullName>
    </submittedName>
</protein>
<proteinExistence type="predicted"/>